<feature type="compositionally biased region" description="Polar residues" evidence="1">
    <location>
        <begin position="208"/>
        <end position="219"/>
    </location>
</feature>
<dbReference type="Proteomes" id="UP000789375">
    <property type="component" value="Unassembled WGS sequence"/>
</dbReference>
<gene>
    <name evidence="2" type="ORF">FMOSSE_LOCUS7265</name>
</gene>
<keyword evidence="3" id="KW-1185">Reference proteome</keyword>
<evidence type="ECO:0000313" key="2">
    <source>
        <dbReference type="EMBL" id="CAG8567173.1"/>
    </source>
</evidence>
<feature type="compositionally biased region" description="Polar residues" evidence="1">
    <location>
        <begin position="226"/>
        <end position="240"/>
    </location>
</feature>
<sequence>QKRHKYFDDNDVSNWSIYGFHEEWIRHNEDDPKKLRYQKANDTVTKSLRSLINDCEDDVKRQGGCETSSKQGKYVIMVESEKPTVCWSSECLLGGVATVVHARRNQLFADPPNACLDAWLVTMPICVLRKDQIYYTLLNAILEVNLDNLWAPIEYKNLEQLARTRLNCEQVDNVTRFSSALTGAAVKNLSNVIPESTSVIPSKRPFESPNSETASTGQETPEGARTPSSGSPPSKDISTPNKRDMHNEKVVRYLDAMGSSLNYNRVLSGAPPVWTKSIEMYLNNAFKKEGDEFKTAIMQKIEGDERNYFRLYCEKILIDFYNLVDIFPNMSRRIGERKYIVQNISSLFKYYETTFGNISFDWIESHSPAGKLTKSTTNSGIIKVDVRGVRLLDDKEIIHVEVSGPPSSPSERHSTDDTKKSLHTDILNLISILLDQLDLSVEVATRIKVYSFQVIEYRITLYSLNMMNDGSFLASELFSAIFPFSFDARAKYKQILLLMGIFHIVTNQISLMQELDLEINFHEGKSVRSVLKIPTALKELLQKKFDC</sequence>
<proteinExistence type="predicted"/>
<evidence type="ECO:0000313" key="3">
    <source>
        <dbReference type="Proteomes" id="UP000789375"/>
    </source>
</evidence>
<accession>A0A9N9BGK9</accession>
<dbReference type="AlphaFoldDB" id="A0A9N9BGK9"/>
<evidence type="ECO:0000256" key="1">
    <source>
        <dbReference type="SAM" id="MobiDB-lite"/>
    </source>
</evidence>
<organism evidence="2 3">
    <name type="scientific">Funneliformis mosseae</name>
    <name type="common">Endomycorrhizal fungus</name>
    <name type="synonym">Glomus mosseae</name>
    <dbReference type="NCBI Taxonomy" id="27381"/>
    <lineage>
        <taxon>Eukaryota</taxon>
        <taxon>Fungi</taxon>
        <taxon>Fungi incertae sedis</taxon>
        <taxon>Mucoromycota</taxon>
        <taxon>Glomeromycotina</taxon>
        <taxon>Glomeromycetes</taxon>
        <taxon>Glomerales</taxon>
        <taxon>Glomeraceae</taxon>
        <taxon>Funneliformis</taxon>
    </lineage>
</organism>
<feature type="non-terminal residue" evidence="2">
    <location>
        <position position="1"/>
    </location>
</feature>
<protein>
    <submittedName>
        <fullName evidence="2">11139_t:CDS:1</fullName>
    </submittedName>
</protein>
<dbReference type="EMBL" id="CAJVPP010001659">
    <property type="protein sequence ID" value="CAG8567173.1"/>
    <property type="molecule type" value="Genomic_DNA"/>
</dbReference>
<reference evidence="2" key="1">
    <citation type="submission" date="2021-06" db="EMBL/GenBank/DDBJ databases">
        <authorList>
            <person name="Kallberg Y."/>
            <person name="Tangrot J."/>
            <person name="Rosling A."/>
        </authorList>
    </citation>
    <scope>NUCLEOTIDE SEQUENCE</scope>
    <source>
        <strain evidence="2">87-6 pot B 2015</strain>
    </source>
</reference>
<comment type="caution">
    <text evidence="2">The sequence shown here is derived from an EMBL/GenBank/DDBJ whole genome shotgun (WGS) entry which is preliminary data.</text>
</comment>
<name>A0A9N9BGK9_FUNMO</name>
<feature type="region of interest" description="Disordered" evidence="1">
    <location>
        <begin position="199"/>
        <end position="244"/>
    </location>
</feature>